<evidence type="ECO:0000259" key="2">
    <source>
        <dbReference type="PROSITE" id="PS50844"/>
    </source>
</evidence>
<dbReference type="InterPro" id="IPR036732">
    <property type="entry name" value="AFP_Neu5c_C_sf"/>
</dbReference>
<comment type="caution">
    <text evidence="3">The sequence shown here is derived from an EMBL/GenBank/DDBJ whole genome shotgun (WGS) entry which is preliminary data.</text>
</comment>
<dbReference type="Pfam" id="PF08666">
    <property type="entry name" value="SAF"/>
    <property type="match status" value="1"/>
</dbReference>
<keyword evidence="3" id="KW-0808">Transferase</keyword>
<dbReference type="PROSITE" id="PS50844">
    <property type="entry name" value="AFP_LIKE"/>
    <property type="match status" value="1"/>
</dbReference>
<dbReference type="InterPro" id="IPR013785">
    <property type="entry name" value="Aldolase_TIM"/>
</dbReference>
<dbReference type="SUPFAM" id="SSF51269">
    <property type="entry name" value="AFP III-like domain"/>
    <property type="match status" value="1"/>
</dbReference>
<name>A0ABS5HIE4_9BACT</name>
<dbReference type="CDD" id="cd11615">
    <property type="entry name" value="SAF_NeuB_like"/>
    <property type="match status" value="1"/>
</dbReference>
<proteinExistence type="predicted"/>
<sequence>MKIANFDTDKKVFIIAELSANHSGSLKTAVDTIKAAARAGADAIKLQTYTPDSLTLNSRKDDFMIKGGLWDRANLYELYAKALTPRQWHSELFKVARDEGLICFSSPFCDDDADFLEQFDPPAYKVASFEANDVDFITHIAKKGKPVIISTGIATKDEIADAINACKAVGNDKIALLKCTSSYPAPFSEMNLRTIEAMRREFGVTIGFSDHTLGIVAPVVAVSLGARIVEKHFILDKSVKSVDMAFSLDEAEFSQMVKAVKDTEALLGEASFKLSEKALHNRRFARSLYASADIKMGEPFTSENIRSVRPGYGLHPKFKKELLGKIAKRNIKFGDRISKDDI</sequence>
<dbReference type="InterPro" id="IPR020030">
    <property type="entry name" value="Pseudaminic_synth_PseI"/>
</dbReference>
<dbReference type="EC" id="2.5.1.97" evidence="1"/>
<evidence type="ECO:0000313" key="3">
    <source>
        <dbReference type="EMBL" id="MBR8463297.1"/>
    </source>
</evidence>
<dbReference type="RefSeq" id="WP_212141491.1">
    <property type="nucleotide sequence ID" value="NZ_JAGSSW010000001.1"/>
</dbReference>
<dbReference type="InterPro" id="IPR057736">
    <property type="entry name" value="SAF_PseI/NeuA/NeuB"/>
</dbReference>
<dbReference type="PANTHER" id="PTHR42966">
    <property type="entry name" value="N-ACETYLNEURAMINATE SYNTHASE"/>
    <property type="match status" value="1"/>
</dbReference>
<dbReference type="EMBL" id="JAGSSW010000001">
    <property type="protein sequence ID" value="MBR8463297.1"/>
    <property type="molecule type" value="Genomic_DNA"/>
</dbReference>
<accession>A0ABS5HIE4</accession>
<dbReference type="GO" id="GO:0016740">
    <property type="term" value="F:transferase activity"/>
    <property type="evidence" value="ECO:0007669"/>
    <property type="project" value="UniProtKB-KW"/>
</dbReference>
<evidence type="ECO:0000256" key="1">
    <source>
        <dbReference type="NCBIfam" id="TIGR03586"/>
    </source>
</evidence>
<dbReference type="InterPro" id="IPR013132">
    <property type="entry name" value="PseI/NeuA/B-like_N"/>
</dbReference>
<reference evidence="3 4" key="1">
    <citation type="submission" date="2021-04" db="EMBL/GenBank/DDBJ databases">
        <title>Molecular and phenotypic characterization and identification of bacterial isolates recovered from the Anatolian ground squirrels (Spermophilus xanthoprymnus) and which have the potential to form a new species in the Campylobacter genus.</title>
        <authorList>
            <person name="Aydin F."/>
            <person name="Abay S."/>
            <person name="Kayman T."/>
            <person name="Karakaya E."/>
            <person name="Mustak H.K."/>
            <person name="Mustak I.B."/>
            <person name="Bilgin N."/>
            <person name="Duzler A."/>
            <person name="Sahin O."/>
            <person name="Guran O."/>
            <person name="Saticioglu I.B."/>
        </authorList>
    </citation>
    <scope>NUCLEOTIDE SEQUENCE [LARGE SCALE GENOMIC DNA]</scope>
    <source>
        <strain evidence="4">faydin-G24</strain>
    </source>
</reference>
<dbReference type="Gene3D" id="3.20.20.70">
    <property type="entry name" value="Aldolase class I"/>
    <property type="match status" value="1"/>
</dbReference>
<dbReference type="Gene3D" id="3.90.1210.10">
    <property type="entry name" value="Antifreeze-like/N-acetylneuraminic acid synthase C-terminal domain"/>
    <property type="match status" value="1"/>
</dbReference>
<dbReference type="NCBIfam" id="TIGR03586">
    <property type="entry name" value="PseI"/>
    <property type="match status" value="1"/>
</dbReference>
<protein>
    <recommendedName>
        <fullName evidence="1">Pseudaminic acid synthase</fullName>
        <ecNumber evidence="1">2.5.1.97</ecNumber>
    </recommendedName>
</protein>
<feature type="domain" description="AFP-like" evidence="2">
    <location>
        <begin position="287"/>
        <end position="342"/>
    </location>
</feature>
<dbReference type="SMART" id="SM00858">
    <property type="entry name" value="SAF"/>
    <property type="match status" value="1"/>
</dbReference>
<dbReference type="SUPFAM" id="SSF51569">
    <property type="entry name" value="Aldolase"/>
    <property type="match status" value="1"/>
</dbReference>
<evidence type="ECO:0000313" key="4">
    <source>
        <dbReference type="Proteomes" id="UP000682951"/>
    </source>
</evidence>
<dbReference type="InterPro" id="IPR051690">
    <property type="entry name" value="PseI-like"/>
</dbReference>
<organism evidence="3 4">
    <name type="scientific">Campylobacter anatolicus</name>
    <dbReference type="NCBI Taxonomy" id="2829105"/>
    <lineage>
        <taxon>Bacteria</taxon>
        <taxon>Pseudomonadati</taxon>
        <taxon>Campylobacterota</taxon>
        <taxon>Epsilonproteobacteria</taxon>
        <taxon>Campylobacterales</taxon>
        <taxon>Campylobacteraceae</taxon>
        <taxon>Campylobacter</taxon>
    </lineage>
</organism>
<dbReference type="Proteomes" id="UP000682951">
    <property type="component" value="Unassembled WGS sequence"/>
</dbReference>
<keyword evidence="4" id="KW-1185">Reference proteome</keyword>
<dbReference type="InterPro" id="IPR006190">
    <property type="entry name" value="SAF_AFP_Neu5Ac"/>
</dbReference>
<gene>
    <name evidence="3" type="primary">pseI</name>
    <name evidence="3" type="ORF">KDD93_01765</name>
</gene>
<dbReference type="InterPro" id="IPR013974">
    <property type="entry name" value="SAF"/>
</dbReference>
<dbReference type="Pfam" id="PF03102">
    <property type="entry name" value="NeuB"/>
    <property type="match status" value="1"/>
</dbReference>
<dbReference type="PANTHER" id="PTHR42966:SF2">
    <property type="entry name" value="PSEUDAMINIC ACID SYNTHASE"/>
    <property type="match status" value="1"/>
</dbReference>